<dbReference type="EMBL" id="DTIN01000039">
    <property type="protein sequence ID" value="HFX14186.1"/>
    <property type="molecule type" value="Genomic_DNA"/>
</dbReference>
<evidence type="ECO:0000256" key="5">
    <source>
        <dbReference type="PROSITE-ProRule" id="PRU00182"/>
    </source>
</evidence>
<dbReference type="InterPro" id="IPR006224">
    <property type="entry name" value="PsdUridine_synth_RluA-like_CS"/>
</dbReference>
<keyword evidence="2 5" id="KW-0694">RNA-binding</keyword>
<evidence type="ECO:0000256" key="3">
    <source>
        <dbReference type="ARBA" id="ARBA00023235"/>
    </source>
</evidence>
<dbReference type="Pfam" id="PF00849">
    <property type="entry name" value="PseudoU_synth_2"/>
    <property type="match status" value="1"/>
</dbReference>
<dbReference type="InterPro" id="IPR036986">
    <property type="entry name" value="S4_RNA-bd_sf"/>
</dbReference>
<dbReference type="FunFam" id="3.30.2350.10:FF:000006">
    <property type="entry name" value="Pseudouridine synthase"/>
    <property type="match status" value="1"/>
</dbReference>
<proteinExistence type="inferred from homology"/>
<dbReference type="PROSITE" id="PS01129">
    <property type="entry name" value="PSI_RLU"/>
    <property type="match status" value="1"/>
</dbReference>
<dbReference type="GO" id="GO:0120159">
    <property type="term" value="F:rRNA pseudouridine synthase activity"/>
    <property type="evidence" value="ECO:0007669"/>
    <property type="project" value="UniProtKB-ARBA"/>
</dbReference>
<dbReference type="SUPFAM" id="SSF55120">
    <property type="entry name" value="Pseudouridine synthase"/>
    <property type="match status" value="1"/>
</dbReference>
<evidence type="ECO:0000259" key="7">
    <source>
        <dbReference type="SMART" id="SM00363"/>
    </source>
</evidence>
<dbReference type="GO" id="GO:0003723">
    <property type="term" value="F:RNA binding"/>
    <property type="evidence" value="ECO:0007669"/>
    <property type="project" value="UniProtKB-KW"/>
</dbReference>
<dbReference type="CDD" id="cd00165">
    <property type="entry name" value="S4"/>
    <property type="match status" value="1"/>
</dbReference>
<name>A0A7C3MS19_DICTH</name>
<comment type="caution">
    <text evidence="8">The sequence shown here is derived from an EMBL/GenBank/DDBJ whole genome shotgun (WGS) entry which is preliminary data.</text>
</comment>
<keyword evidence="3 6" id="KW-0413">Isomerase</keyword>
<organism evidence="8">
    <name type="scientific">Dictyoglomus thermophilum</name>
    <dbReference type="NCBI Taxonomy" id="14"/>
    <lineage>
        <taxon>Bacteria</taxon>
        <taxon>Pseudomonadati</taxon>
        <taxon>Dictyoglomota</taxon>
        <taxon>Dictyoglomia</taxon>
        <taxon>Dictyoglomales</taxon>
        <taxon>Dictyoglomaceae</taxon>
        <taxon>Dictyoglomus</taxon>
    </lineage>
</organism>
<dbReference type="InterPro" id="IPR002942">
    <property type="entry name" value="S4_RNA-bd"/>
</dbReference>
<dbReference type="InterPro" id="IPR050188">
    <property type="entry name" value="RluA_PseudoU_synthase"/>
</dbReference>
<dbReference type="PROSITE" id="PS50889">
    <property type="entry name" value="S4"/>
    <property type="match status" value="1"/>
</dbReference>
<dbReference type="EC" id="5.4.99.-" evidence="6"/>
<evidence type="ECO:0000256" key="2">
    <source>
        <dbReference type="ARBA" id="ARBA00022884"/>
    </source>
</evidence>
<dbReference type="InterPro" id="IPR006225">
    <property type="entry name" value="PsdUridine_synth_RluC/D"/>
</dbReference>
<dbReference type="InterPro" id="IPR020103">
    <property type="entry name" value="PsdUridine_synth_cat_dom_sf"/>
</dbReference>
<dbReference type="CDD" id="cd02869">
    <property type="entry name" value="PseudoU_synth_RluA_like"/>
    <property type="match status" value="1"/>
</dbReference>
<dbReference type="Pfam" id="PF01479">
    <property type="entry name" value="S4"/>
    <property type="match status" value="1"/>
</dbReference>
<dbReference type="GO" id="GO:0000455">
    <property type="term" value="P:enzyme-directed rRNA pseudouridine synthesis"/>
    <property type="evidence" value="ECO:0007669"/>
    <property type="project" value="TreeGrafter"/>
</dbReference>
<dbReference type="PANTHER" id="PTHR21600">
    <property type="entry name" value="MITOCHONDRIAL RNA PSEUDOURIDINE SYNTHASE"/>
    <property type="match status" value="1"/>
</dbReference>
<dbReference type="InterPro" id="IPR006145">
    <property type="entry name" value="PsdUridine_synth_RsuA/RluA"/>
</dbReference>
<evidence type="ECO:0000256" key="1">
    <source>
        <dbReference type="ARBA" id="ARBA00010876"/>
    </source>
</evidence>
<comment type="similarity">
    <text evidence="1 6">Belongs to the pseudouridine synthase RluA family.</text>
</comment>
<dbReference type="NCBIfam" id="TIGR00005">
    <property type="entry name" value="rluA_subfam"/>
    <property type="match status" value="1"/>
</dbReference>
<sequence length="303" mass="34996">MVEYQLIVENKDEIDRIDKYLVKKVHLSRSQIQILIDEGYVKVNGFIVKSSYKVKPGDIINVIIPPPENTEIIPKDIPIQIIYEDNDLLVINKPRGMVVHPAHGHYQDTLVNALLYKVKDLSGIGGELRPGIVHRLDKDTTGLLVVAKNDFSHQKLSEQLKNRTLKRVYWALCEGEIPWDEKRVELPMARHPVYRKKMAIVYNGKISITNFKVLERFKGYTLVSASLETGRTHQVRLHLSHLGFPIVGDEIYGRIDKRFGVKGQLLHAKEISFIHPRTYERMSFSVPLPSDFERVLKLLRQKY</sequence>
<gene>
    <name evidence="8" type="ORF">ENW00_08615</name>
</gene>
<dbReference type="Gene3D" id="3.30.2350.10">
    <property type="entry name" value="Pseudouridine synthase"/>
    <property type="match status" value="1"/>
</dbReference>
<comment type="function">
    <text evidence="6">Responsible for synthesis of pseudouridine from uracil.</text>
</comment>
<dbReference type="Gene3D" id="3.10.290.10">
    <property type="entry name" value="RNA-binding S4 domain"/>
    <property type="match status" value="1"/>
</dbReference>
<dbReference type="PANTHER" id="PTHR21600:SF44">
    <property type="entry name" value="RIBOSOMAL LARGE SUBUNIT PSEUDOURIDINE SYNTHASE D"/>
    <property type="match status" value="1"/>
</dbReference>
<dbReference type="SMART" id="SM00363">
    <property type="entry name" value="S4"/>
    <property type="match status" value="1"/>
</dbReference>
<dbReference type="SUPFAM" id="SSF55174">
    <property type="entry name" value="Alpha-L RNA-binding motif"/>
    <property type="match status" value="1"/>
</dbReference>
<reference evidence="8" key="1">
    <citation type="journal article" date="2020" name="mSystems">
        <title>Genome- and Community-Level Interaction Insights into Carbon Utilization and Element Cycling Functions of Hydrothermarchaeota in Hydrothermal Sediment.</title>
        <authorList>
            <person name="Zhou Z."/>
            <person name="Liu Y."/>
            <person name="Xu W."/>
            <person name="Pan J."/>
            <person name="Luo Z.H."/>
            <person name="Li M."/>
        </authorList>
    </citation>
    <scope>NUCLEOTIDE SEQUENCE [LARGE SCALE GENOMIC DNA]</scope>
    <source>
        <strain evidence="8">SpSt-81</strain>
    </source>
</reference>
<evidence type="ECO:0000256" key="4">
    <source>
        <dbReference type="PIRSR" id="PIRSR606225-1"/>
    </source>
</evidence>
<feature type="active site" evidence="4">
    <location>
        <position position="137"/>
    </location>
</feature>
<evidence type="ECO:0000256" key="6">
    <source>
        <dbReference type="RuleBase" id="RU362028"/>
    </source>
</evidence>
<dbReference type="AlphaFoldDB" id="A0A7C3MS19"/>
<evidence type="ECO:0000313" key="8">
    <source>
        <dbReference type="EMBL" id="HFX14186.1"/>
    </source>
</evidence>
<accession>A0A7C3MS19</accession>
<feature type="domain" description="RNA-binding S4" evidence="7">
    <location>
        <begin position="15"/>
        <end position="78"/>
    </location>
</feature>
<protein>
    <recommendedName>
        <fullName evidence="6">Pseudouridine synthase</fullName>
        <ecNumber evidence="6">5.4.99.-</ecNumber>
    </recommendedName>
</protein>
<comment type="catalytic activity">
    <reaction evidence="6">
        <text>a uridine in RNA = a pseudouridine in RNA</text>
        <dbReference type="Rhea" id="RHEA:48348"/>
        <dbReference type="Rhea" id="RHEA-COMP:12068"/>
        <dbReference type="Rhea" id="RHEA-COMP:12069"/>
        <dbReference type="ChEBI" id="CHEBI:65314"/>
        <dbReference type="ChEBI" id="CHEBI:65315"/>
    </reaction>
</comment>